<organism evidence="9 10">
    <name type="scientific">Polaromonas vacuolata</name>
    <dbReference type="NCBI Taxonomy" id="37448"/>
    <lineage>
        <taxon>Bacteria</taxon>
        <taxon>Pseudomonadati</taxon>
        <taxon>Pseudomonadota</taxon>
        <taxon>Betaproteobacteria</taxon>
        <taxon>Burkholderiales</taxon>
        <taxon>Comamonadaceae</taxon>
        <taxon>Polaromonas</taxon>
    </lineage>
</organism>
<evidence type="ECO:0000259" key="7">
    <source>
        <dbReference type="Pfam" id="PF11846"/>
    </source>
</evidence>
<feature type="transmembrane region" description="Helical" evidence="5">
    <location>
        <begin position="166"/>
        <end position="184"/>
    </location>
</feature>
<dbReference type="EMBL" id="CP051461">
    <property type="protein sequence ID" value="QJC58143.1"/>
    <property type="molecule type" value="Genomic_DNA"/>
</dbReference>
<feature type="domain" description="O-antigen ligase-related" evidence="6">
    <location>
        <begin position="149"/>
        <end position="294"/>
    </location>
</feature>
<dbReference type="Proteomes" id="UP000502041">
    <property type="component" value="Chromosome"/>
</dbReference>
<protein>
    <recommendedName>
        <fullName evidence="11">Polymerase</fullName>
    </recommendedName>
</protein>
<evidence type="ECO:0000256" key="3">
    <source>
        <dbReference type="ARBA" id="ARBA00022989"/>
    </source>
</evidence>
<name>A0A6H2HEA9_9BURK</name>
<sequence>MSLKFFRAAAFLALLLPWLNPFAPGPSAAVVPWLVCLAASAFLLLLSVFPVAIKDRIPLSFNQRWVLPVAYAWVAAGLISSVFGLLQYLGYSAVFSPWINHTSLGEAFANLRQRNQFATLTMLALAALLGLALLMKKPVSRFSHALFLLAAALLAVGNAASSSRTGLVQIAMLALVAPLVWTGWRAALPRNLLLVGVLSYALSLMLLPWFAGGDFFSLGLVARLNTIDAVCSSRLTLWANVLHLIAQKPWLGWGWGELSYAHHWALYTGPRFCDILDNAHNLPLHLAVELGLPIALTLCAAFVFWIWTQKPWRERDVTRQLAWAVLALILLHSLLEYPLWYGPFQMAAGLCLLFLWRRNTAEKPSLLPRLLVGITAVFLALACIYAARDYQRISQIYLMPELRIPNYREDTLTKINHSRLFAGQARFATLILTPLTPSNAQTIFESSGLLLHFSPEPRVIEKRIESALMLGFEDEAKAQMRRYQQSFPLEFERWMQLNPAQKKRRCERIKRE</sequence>
<dbReference type="Pfam" id="PF15864">
    <property type="entry name" value="PglL_A"/>
    <property type="match status" value="1"/>
</dbReference>
<dbReference type="PANTHER" id="PTHR37422:SF13">
    <property type="entry name" value="LIPOPOLYSACCHARIDE BIOSYNTHESIS PROTEIN PA4999-RELATED"/>
    <property type="match status" value="1"/>
</dbReference>
<evidence type="ECO:0008006" key="11">
    <source>
        <dbReference type="Google" id="ProtNLM"/>
    </source>
</evidence>
<dbReference type="InterPro" id="IPR007016">
    <property type="entry name" value="O-antigen_ligase-rel_domated"/>
</dbReference>
<feature type="transmembrane region" description="Helical" evidence="5">
    <location>
        <begin position="117"/>
        <end position="135"/>
    </location>
</feature>
<evidence type="ECO:0000259" key="8">
    <source>
        <dbReference type="Pfam" id="PF15864"/>
    </source>
</evidence>
<evidence type="ECO:0000313" key="10">
    <source>
        <dbReference type="Proteomes" id="UP000502041"/>
    </source>
</evidence>
<dbReference type="Pfam" id="PF04932">
    <property type="entry name" value="Wzy_C"/>
    <property type="match status" value="1"/>
</dbReference>
<keyword evidence="3 5" id="KW-1133">Transmembrane helix</keyword>
<feature type="transmembrane region" description="Helical" evidence="5">
    <location>
        <begin position="191"/>
        <end position="211"/>
    </location>
</feature>
<feature type="domain" description="Virulence factor membrane-bound polymerase C-terminal" evidence="7">
    <location>
        <begin position="321"/>
        <end position="498"/>
    </location>
</feature>
<dbReference type="InterPro" id="IPR051533">
    <property type="entry name" value="WaaL-like"/>
</dbReference>
<dbReference type="AlphaFoldDB" id="A0A6H2HEA9"/>
<evidence type="ECO:0000256" key="2">
    <source>
        <dbReference type="ARBA" id="ARBA00022692"/>
    </source>
</evidence>
<dbReference type="Pfam" id="PF11846">
    <property type="entry name" value="Wzy_C_2"/>
    <property type="match status" value="1"/>
</dbReference>
<gene>
    <name evidence="9" type="ORF">HC248_03480</name>
</gene>
<accession>A0A6H2HEA9</accession>
<dbReference type="KEGG" id="pvac:HC248_03480"/>
<evidence type="ECO:0000256" key="4">
    <source>
        <dbReference type="ARBA" id="ARBA00023136"/>
    </source>
</evidence>
<evidence type="ECO:0000256" key="5">
    <source>
        <dbReference type="SAM" id="Phobius"/>
    </source>
</evidence>
<evidence type="ECO:0000259" key="6">
    <source>
        <dbReference type="Pfam" id="PF04932"/>
    </source>
</evidence>
<reference evidence="9 10" key="1">
    <citation type="submission" date="2020-04" db="EMBL/GenBank/DDBJ databases">
        <title>Complete genome of a Psychrophilic, Marine, Gas Vacuolate Bacterium Polaromonas vacuolata KCTC 22033T.</title>
        <authorList>
            <person name="Hwang K."/>
            <person name="Kim K.M."/>
        </authorList>
    </citation>
    <scope>NUCLEOTIDE SEQUENCE [LARGE SCALE GENOMIC DNA]</scope>
    <source>
        <strain evidence="9 10">KCTC 22033</strain>
    </source>
</reference>
<feature type="transmembrane region" description="Helical" evidence="5">
    <location>
        <begin position="366"/>
        <end position="387"/>
    </location>
</feature>
<dbReference type="InterPro" id="IPR021797">
    <property type="entry name" value="Wzy_C_2"/>
</dbReference>
<dbReference type="RefSeq" id="WP_168923544.1">
    <property type="nucleotide sequence ID" value="NZ_CP051461.1"/>
</dbReference>
<comment type="subcellular location">
    <subcellularLocation>
        <location evidence="1">Membrane</location>
        <topology evidence="1">Multi-pass membrane protein</topology>
    </subcellularLocation>
</comment>
<evidence type="ECO:0000256" key="1">
    <source>
        <dbReference type="ARBA" id="ARBA00004141"/>
    </source>
</evidence>
<feature type="transmembrane region" description="Helical" evidence="5">
    <location>
        <begin position="65"/>
        <end position="89"/>
    </location>
</feature>
<keyword evidence="4 5" id="KW-0472">Membrane</keyword>
<feature type="transmembrane region" description="Helical" evidence="5">
    <location>
        <begin position="31"/>
        <end position="53"/>
    </location>
</feature>
<dbReference type="InterPro" id="IPR031726">
    <property type="entry name" value="PglL_A"/>
</dbReference>
<feature type="transmembrane region" description="Helical" evidence="5">
    <location>
        <begin position="142"/>
        <end position="160"/>
    </location>
</feature>
<dbReference type="GO" id="GO:0016020">
    <property type="term" value="C:membrane"/>
    <property type="evidence" value="ECO:0007669"/>
    <property type="project" value="UniProtKB-SubCell"/>
</dbReference>
<dbReference type="PANTHER" id="PTHR37422">
    <property type="entry name" value="TEICHURONIC ACID BIOSYNTHESIS PROTEIN TUAE"/>
    <property type="match status" value="1"/>
</dbReference>
<evidence type="ECO:0000313" key="9">
    <source>
        <dbReference type="EMBL" id="QJC58143.1"/>
    </source>
</evidence>
<keyword evidence="10" id="KW-1185">Reference proteome</keyword>
<feature type="transmembrane region" description="Helical" evidence="5">
    <location>
        <begin position="290"/>
        <end position="308"/>
    </location>
</feature>
<keyword evidence="2 5" id="KW-0812">Transmembrane</keyword>
<feature type="transmembrane region" description="Helical" evidence="5">
    <location>
        <begin position="320"/>
        <end position="340"/>
    </location>
</feature>
<proteinExistence type="predicted"/>
<feature type="domain" description="Protein glycosylation ligase" evidence="8">
    <location>
        <begin position="107"/>
        <end position="129"/>
    </location>
</feature>